<reference evidence="2" key="2">
    <citation type="submission" date="2016-04" db="EMBL/GenBank/DDBJ databases">
        <title>First Complete Genome Sequence of a Subdivision 6 Acidobacterium.</title>
        <authorList>
            <person name="Huang S."/>
            <person name="Vieira S."/>
            <person name="Bunk B."/>
            <person name="Riedel T."/>
            <person name="Sproeer C."/>
            <person name="Overmann J."/>
        </authorList>
    </citation>
    <scope>NUCLEOTIDE SEQUENCE [LARGE SCALE GENOMIC DNA]</scope>
    <source>
        <strain evidence="2">DSM 100886 HEG_-6_39</strain>
    </source>
</reference>
<sequence length="355" mass="37924">MKSKDTRLSETVTFIRNCLALDAGQRTRAADQADSYIDSLGGQSAALSTSLHIGDSGPDLNQHRAYRRAYVLLYKAIAHGHQMALTGLPQGVITIAGPTAVANLPAVVRFAAILRCRETMANYMMLQDLQQLLNSPLQFLQHNKLMVSGSPRRDVGQGDRNVMPFYLSYDLNNERYDLTPDPQPGCAPVMADSVVARWWTDIPGGHVAGNLAGGNFSQLEGIELTSQLMVTTQFTGCAFAMKNHNAHTYCAHTTPKPPHDFAGQARAMTGNQLAQDIHSVNGVAGDFQNAAGGPALAIYGAGWSVGTIGGVSYPMGLGGGGNYMTIIGTPAGGGIYHIFSQITQNRAITSAQRIF</sequence>
<dbReference type="OrthoDB" id="7056379at2"/>
<organism evidence="1 2">
    <name type="scientific">Luteitalea pratensis</name>
    <dbReference type="NCBI Taxonomy" id="1855912"/>
    <lineage>
        <taxon>Bacteria</taxon>
        <taxon>Pseudomonadati</taxon>
        <taxon>Acidobacteriota</taxon>
        <taxon>Vicinamibacteria</taxon>
        <taxon>Vicinamibacterales</taxon>
        <taxon>Vicinamibacteraceae</taxon>
        <taxon>Luteitalea</taxon>
    </lineage>
</organism>
<reference evidence="1 2" key="1">
    <citation type="journal article" date="2016" name="Genome Announc.">
        <title>First Complete Genome Sequence of a Subdivision 6 Acidobacterium Strain.</title>
        <authorList>
            <person name="Huang S."/>
            <person name="Vieira S."/>
            <person name="Bunk B."/>
            <person name="Riedel T."/>
            <person name="Sproer C."/>
            <person name="Overmann J."/>
        </authorList>
    </citation>
    <scope>NUCLEOTIDE SEQUENCE [LARGE SCALE GENOMIC DNA]</scope>
    <source>
        <strain evidence="2">DSM 100886 HEG_-6_39</strain>
    </source>
</reference>
<dbReference type="AlphaFoldDB" id="A0A143PQ40"/>
<proteinExistence type="predicted"/>
<gene>
    <name evidence="1" type="ORF">LuPra_03161</name>
</gene>
<dbReference type="KEGG" id="abac:LuPra_03161"/>
<dbReference type="Proteomes" id="UP000076079">
    <property type="component" value="Chromosome"/>
</dbReference>
<keyword evidence="2" id="KW-1185">Reference proteome</keyword>
<evidence type="ECO:0000313" key="2">
    <source>
        <dbReference type="Proteomes" id="UP000076079"/>
    </source>
</evidence>
<accession>A0A143PQ40</accession>
<name>A0A143PQ40_LUTPR</name>
<dbReference type="EMBL" id="CP015136">
    <property type="protein sequence ID" value="AMY09934.1"/>
    <property type="molecule type" value="Genomic_DNA"/>
</dbReference>
<protein>
    <submittedName>
        <fullName evidence="1">Uncharacterized protein</fullName>
    </submittedName>
</protein>
<dbReference type="RefSeq" id="WP_110171630.1">
    <property type="nucleotide sequence ID" value="NZ_CP015136.1"/>
</dbReference>
<evidence type="ECO:0000313" key="1">
    <source>
        <dbReference type="EMBL" id="AMY09934.1"/>
    </source>
</evidence>